<sequence>MTQRWPEQLERVKRFFKRIEHPEAFGNTHDGRNDYEDFLWAFFQNCWHLKDWIKRDSTVCQKALDDIEEFWKREENENIRISSDIANATKHLVLDYPKADAIPPRGRTWNLFVGATTSTSFSYEISTPDGGVDALDVAKSAIDEWEKQIANWGLSAVT</sequence>
<dbReference type="Proteomes" id="UP000320735">
    <property type="component" value="Unassembled WGS sequence"/>
</dbReference>
<dbReference type="OrthoDB" id="4737579at2"/>
<comment type="caution">
    <text evidence="1">The sequence shown here is derived from an EMBL/GenBank/DDBJ whole genome shotgun (WGS) entry which is preliminary data.</text>
</comment>
<dbReference type="AlphaFoldDB" id="A0A5C6BLC7"/>
<reference evidence="1 2" key="1">
    <citation type="submission" date="2019-02" db="EMBL/GenBank/DDBJ databases">
        <title>Deep-cultivation of Planctomycetes and their phenomic and genomic characterization uncovers novel biology.</title>
        <authorList>
            <person name="Wiegand S."/>
            <person name="Jogler M."/>
            <person name="Boedeker C."/>
            <person name="Pinto D."/>
            <person name="Vollmers J."/>
            <person name="Rivas-Marin E."/>
            <person name="Kohn T."/>
            <person name="Peeters S.H."/>
            <person name="Heuer A."/>
            <person name="Rast P."/>
            <person name="Oberbeckmann S."/>
            <person name="Bunk B."/>
            <person name="Jeske O."/>
            <person name="Meyerdierks A."/>
            <person name="Storesund J.E."/>
            <person name="Kallscheuer N."/>
            <person name="Luecker S."/>
            <person name="Lage O.M."/>
            <person name="Pohl T."/>
            <person name="Merkel B.J."/>
            <person name="Hornburger P."/>
            <person name="Mueller R.-W."/>
            <person name="Bruemmer F."/>
            <person name="Labrenz M."/>
            <person name="Spormann A.M."/>
            <person name="Op Den Camp H."/>
            <person name="Overmann J."/>
            <person name="Amann R."/>
            <person name="Jetten M.S.M."/>
            <person name="Mascher T."/>
            <person name="Medema M.H."/>
            <person name="Devos D.P."/>
            <person name="Kaster A.-K."/>
            <person name="Ovreas L."/>
            <person name="Rohde M."/>
            <person name="Galperin M.Y."/>
            <person name="Jogler C."/>
        </authorList>
    </citation>
    <scope>NUCLEOTIDE SEQUENCE [LARGE SCALE GENOMIC DNA]</scope>
    <source>
        <strain evidence="1 2">CA54</strain>
    </source>
</reference>
<protein>
    <submittedName>
        <fullName evidence="1">Uncharacterized protein</fullName>
    </submittedName>
</protein>
<evidence type="ECO:0000313" key="1">
    <source>
        <dbReference type="EMBL" id="TWU12271.1"/>
    </source>
</evidence>
<dbReference type="RefSeq" id="WP_146369767.1">
    <property type="nucleotide sequence ID" value="NZ_SJPP01000001.1"/>
</dbReference>
<proteinExistence type="predicted"/>
<organism evidence="1 2">
    <name type="scientific">Symmachiella macrocystis</name>
    <dbReference type="NCBI Taxonomy" id="2527985"/>
    <lineage>
        <taxon>Bacteria</taxon>
        <taxon>Pseudomonadati</taxon>
        <taxon>Planctomycetota</taxon>
        <taxon>Planctomycetia</taxon>
        <taxon>Planctomycetales</taxon>
        <taxon>Planctomycetaceae</taxon>
        <taxon>Symmachiella</taxon>
    </lineage>
</organism>
<name>A0A5C6BLC7_9PLAN</name>
<accession>A0A5C6BLC7</accession>
<dbReference type="EMBL" id="SJPP01000001">
    <property type="protein sequence ID" value="TWU12271.1"/>
    <property type="molecule type" value="Genomic_DNA"/>
</dbReference>
<keyword evidence="2" id="KW-1185">Reference proteome</keyword>
<gene>
    <name evidence="1" type="ORF">CA54_10940</name>
</gene>
<evidence type="ECO:0000313" key="2">
    <source>
        <dbReference type="Proteomes" id="UP000320735"/>
    </source>
</evidence>